<dbReference type="InterPro" id="IPR008271">
    <property type="entry name" value="Ser/Thr_kinase_AS"/>
</dbReference>
<feature type="domain" description="Protein kinase" evidence="1">
    <location>
        <begin position="1"/>
        <end position="128"/>
    </location>
</feature>
<dbReference type="AlphaFoldDB" id="A0A8H6X9B0"/>
<accession>A0A8H6X9B0</accession>
<keyword evidence="2" id="KW-0418">Kinase</keyword>
<gene>
    <name evidence="2" type="ORF">MVEN_02121100</name>
</gene>
<evidence type="ECO:0000313" key="2">
    <source>
        <dbReference type="EMBL" id="KAF7336848.1"/>
    </source>
</evidence>
<protein>
    <submittedName>
        <fullName evidence="2">TKL/TKL-ccin protein kinase</fullName>
    </submittedName>
</protein>
<dbReference type="PROSITE" id="PS50011">
    <property type="entry name" value="PROTEIN_KINASE_DOM"/>
    <property type="match status" value="1"/>
</dbReference>
<organism evidence="2 3">
    <name type="scientific">Mycena venus</name>
    <dbReference type="NCBI Taxonomy" id="2733690"/>
    <lineage>
        <taxon>Eukaryota</taxon>
        <taxon>Fungi</taxon>
        <taxon>Dikarya</taxon>
        <taxon>Basidiomycota</taxon>
        <taxon>Agaricomycotina</taxon>
        <taxon>Agaricomycetes</taxon>
        <taxon>Agaricomycetidae</taxon>
        <taxon>Agaricales</taxon>
        <taxon>Marasmiineae</taxon>
        <taxon>Mycenaceae</taxon>
        <taxon>Mycena</taxon>
    </lineage>
</organism>
<comment type="caution">
    <text evidence="2">The sequence shown here is derived from an EMBL/GenBank/DDBJ whole genome shotgun (WGS) entry which is preliminary data.</text>
</comment>
<dbReference type="EMBL" id="JACAZI010000022">
    <property type="protein sequence ID" value="KAF7336848.1"/>
    <property type="molecule type" value="Genomic_DNA"/>
</dbReference>
<keyword evidence="2" id="KW-0808">Transferase</keyword>
<evidence type="ECO:0000313" key="3">
    <source>
        <dbReference type="Proteomes" id="UP000620124"/>
    </source>
</evidence>
<dbReference type="GO" id="GO:0005524">
    <property type="term" value="F:ATP binding"/>
    <property type="evidence" value="ECO:0007669"/>
    <property type="project" value="InterPro"/>
</dbReference>
<dbReference type="OrthoDB" id="4062651at2759"/>
<dbReference type="InterPro" id="IPR000719">
    <property type="entry name" value="Prot_kinase_dom"/>
</dbReference>
<evidence type="ECO:0000259" key="1">
    <source>
        <dbReference type="PROSITE" id="PS50011"/>
    </source>
</evidence>
<dbReference type="Proteomes" id="UP000620124">
    <property type="component" value="Unassembled WGS sequence"/>
</dbReference>
<reference evidence="2" key="1">
    <citation type="submission" date="2020-05" db="EMBL/GenBank/DDBJ databases">
        <title>Mycena genomes resolve the evolution of fungal bioluminescence.</title>
        <authorList>
            <person name="Tsai I.J."/>
        </authorList>
    </citation>
    <scope>NUCLEOTIDE SEQUENCE</scope>
    <source>
        <strain evidence="2">CCC161011</strain>
    </source>
</reference>
<dbReference type="SUPFAM" id="SSF56112">
    <property type="entry name" value="Protein kinase-like (PK-like)"/>
    <property type="match status" value="1"/>
</dbReference>
<sequence>MRNNLAMVNEHNGLPSNLYDLQLKSSDLVSDFHFRFNEVVRIAIFPGLYLGREKVAIKIVRAVSSNENSLRVKGVARGPQVLHSMNPPVVYGDLKASNIVIGAVGNPLIADFGLSWIVEDSPSVGLSE</sequence>
<proteinExistence type="predicted"/>
<dbReference type="InterPro" id="IPR011009">
    <property type="entry name" value="Kinase-like_dom_sf"/>
</dbReference>
<dbReference type="PROSITE" id="PS00108">
    <property type="entry name" value="PROTEIN_KINASE_ST"/>
    <property type="match status" value="1"/>
</dbReference>
<dbReference type="Gene3D" id="1.10.510.10">
    <property type="entry name" value="Transferase(Phosphotransferase) domain 1"/>
    <property type="match status" value="1"/>
</dbReference>
<keyword evidence="3" id="KW-1185">Reference proteome</keyword>
<dbReference type="GO" id="GO:0004672">
    <property type="term" value="F:protein kinase activity"/>
    <property type="evidence" value="ECO:0007669"/>
    <property type="project" value="InterPro"/>
</dbReference>
<name>A0A8H6X9B0_9AGAR</name>